<name>S4R8C2_PETMA</name>
<dbReference type="InterPro" id="IPR055322">
    <property type="entry name" value="C3orf49-like"/>
</dbReference>
<reference evidence="1" key="2">
    <citation type="submission" date="2025-09" db="UniProtKB">
        <authorList>
            <consortium name="Ensembl"/>
        </authorList>
    </citation>
    <scope>IDENTIFICATION</scope>
</reference>
<dbReference type="PANTHER" id="PTHR36473:SF1">
    <property type="entry name" value="GENE 11100-RELATED"/>
    <property type="match status" value="1"/>
</dbReference>
<evidence type="ECO:0000313" key="1">
    <source>
        <dbReference type="Ensembl" id="ENSPMAP00000001453.1"/>
    </source>
</evidence>
<dbReference type="GeneTree" id="ENSGT00940000173126"/>
<accession>S4R8C2</accession>
<dbReference type="HOGENOM" id="CLU_1781784_0_0_1"/>
<sequence length="146" mass="16513">VDTVDTETAQLLTNSIVVKSRRMSRRVSVTSLPTGLQKCPGNPSKKKQFCKLLKSRDKKKTKSPSRRPSIMTVSKLQSEVDELLVDVANKSLRLLATRQAELRQCETLGQEVLASTKHFQKVSSRSARRLRWGFLCFFCCCCKDCC</sequence>
<dbReference type="Ensembl" id="ENSPMAT00000001459.1">
    <property type="protein sequence ID" value="ENSPMAP00000001453.1"/>
    <property type="gene ID" value="ENSPMAG00000001318.1"/>
</dbReference>
<organism evidence="1">
    <name type="scientific">Petromyzon marinus</name>
    <name type="common">Sea lamprey</name>
    <dbReference type="NCBI Taxonomy" id="7757"/>
    <lineage>
        <taxon>Eukaryota</taxon>
        <taxon>Metazoa</taxon>
        <taxon>Chordata</taxon>
        <taxon>Craniata</taxon>
        <taxon>Vertebrata</taxon>
        <taxon>Cyclostomata</taxon>
        <taxon>Hyperoartia</taxon>
        <taxon>Petromyzontiformes</taxon>
        <taxon>Petromyzontidae</taxon>
        <taxon>Petromyzon</taxon>
    </lineage>
</organism>
<dbReference type="PANTHER" id="PTHR36473">
    <property type="entry name" value="CHROMOSOME 3 OPEN READING FRAME 49"/>
    <property type="match status" value="1"/>
</dbReference>
<reference evidence="1" key="1">
    <citation type="submission" date="2025-08" db="UniProtKB">
        <authorList>
            <consortium name="Ensembl"/>
        </authorList>
    </citation>
    <scope>IDENTIFICATION</scope>
</reference>
<dbReference type="AlphaFoldDB" id="S4R8C2"/>
<proteinExistence type="predicted"/>
<protein>
    <submittedName>
        <fullName evidence="1">Uncharacterized protein</fullName>
    </submittedName>
</protein>